<dbReference type="EMBL" id="CAJFDI010000001">
    <property type="protein sequence ID" value="CAD5207620.1"/>
    <property type="molecule type" value="Genomic_DNA"/>
</dbReference>
<organism evidence="2 3">
    <name type="scientific">Bursaphelenchus xylophilus</name>
    <name type="common">Pinewood nematode worm</name>
    <name type="synonym">Aphelenchoides xylophilus</name>
    <dbReference type="NCBI Taxonomy" id="6326"/>
    <lineage>
        <taxon>Eukaryota</taxon>
        <taxon>Metazoa</taxon>
        <taxon>Ecdysozoa</taxon>
        <taxon>Nematoda</taxon>
        <taxon>Chromadorea</taxon>
        <taxon>Rhabditida</taxon>
        <taxon>Tylenchina</taxon>
        <taxon>Tylenchomorpha</taxon>
        <taxon>Aphelenchoidea</taxon>
        <taxon>Aphelenchoididae</taxon>
        <taxon>Bursaphelenchus</taxon>
    </lineage>
</organism>
<dbReference type="SMR" id="A0A7I8XHI7"/>
<sequence length="106" mass="11815">MKTVVLIILLIVGVLAQSPMYLDPNGPEATAIANDLTRQYADKINAPGSLRLNRVEEAMVLGRGTRTEQYTIKAFVTTMHGSHTFCTRFYALRSDGTLTLYSWNMC</sequence>
<evidence type="ECO:0000313" key="2">
    <source>
        <dbReference type="EMBL" id="CAD5207620.1"/>
    </source>
</evidence>
<proteinExistence type="predicted"/>
<dbReference type="Proteomes" id="UP000582659">
    <property type="component" value="Unassembled WGS sequence"/>
</dbReference>
<comment type="caution">
    <text evidence="2">The sequence shown here is derived from an EMBL/GenBank/DDBJ whole genome shotgun (WGS) entry which is preliminary data.</text>
</comment>
<keyword evidence="1" id="KW-0732">Signal</keyword>
<evidence type="ECO:0000313" key="3">
    <source>
        <dbReference type="Proteomes" id="UP000659654"/>
    </source>
</evidence>
<dbReference type="AlphaFoldDB" id="A0A7I8XHI7"/>
<feature type="chain" id="PRO_5036204554" evidence="1">
    <location>
        <begin position="17"/>
        <end position="106"/>
    </location>
</feature>
<name>A0A7I8XHI7_BURXY</name>
<gene>
    <name evidence="2" type="ORF">BXYJ_LOCUS16</name>
</gene>
<reference evidence="2" key="1">
    <citation type="submission" date="2020-09" db="EMBL/GenBank/DDBJ databases">
        <authorList>
            <person name="Kikuchi T."/>
        </authorList>
    </citation>
    <scope>NUCLEOTIDE SEQUENCE</scope>
    <source>
        <strain evidence="2">Ka4C1</strain>
    </source>
</reference>
<keyword evidence="3" id="KW-1185">Reference proteome</keyword>
<feature type="signal peptide" evidence="1">
    <location>
        <begin position="1"/>
        <end position="16"/>
    </location>
</feature>
<dbReference type="EMBL" id="CAJFCV020000001">
    <property type="protein sequence ID" value="CAG9078806.1"/>
    <property type="molecule type" value="Genomic_DNA"/>
</dbReference>
<accession>A0A7I8XHI7</accession>
<dbReference type="Proteomes" id="UP000659654">
    <property type="component" value="Unassembled WGS sequence"/>
</dbReference>
<evidence type="ECO:0000256" key="1">
    <source>
        <dbReference type="SAM" id="SignalP"/>
    </source>
</evidence>
<protein>
    <submittedName>
        <fullName evidence="2">(pine wood nematode) hypothetical protein</fullName>
    </submittedName>
</protein>